<name>A0A4V1BX83_9GAMM</name>
<keyword evidence="1" id="KW-1133">Transmembrane helix</keyword>
<evidence type="ECO:0000256" key="1">
    <source>
        <dbReference type="SAM" id="Phobius"/>
    </source>
</evidence>
<accession>A0A4V1BX83</accession>
<evidence type="ECO:0000313" key="2">
    <source>
        <dbReference type="EMBL" id="QBY44793.1"/>
    </source>
</evidence>
<dbReference type="KEGG" id="ans:ArsFIN_33790"/>
<keyword evidence="1" id="KW-0472">Membrane</keyword>
<evidence type="ECO:0000313" key="3">
    <source>
        <dbReference type="Proteomes" id="UP000295134"/>
    </source>
</evidence>
<dbReference type="EMBL" id="CP038613">
    <property type="protein sequence ID" value="QBY44793.1"/>
    <property type="molecule type" value="Genomic_DNA"/>
</dbReference>
<reference evidence="2 3" key="1">
    <citation type="submission" date="2019-03" db="EMBL/GenBank/DDBJ databases">
        <title>Long-read sequencing reveals hyperdense prophage content in a complex bacterial symbiont genome.</title>
        <authorList>
            <person name="Frost C.L."/>
            <person name="Siozios S."/>
            <person name="Nadal-Jimenez P."/>
            <person name="Brockhurst M.A."/>
            <person name="King K.C."/>
            <person name="Darby A.C."/>
            <person name="Hurst G.D.D."/>
        </authorList>
    </citation>
    <scope>NUCLEOTIDE SEQUENCE [LARGE SCALE GENOMIC DNA]</scope>
    <source>
        <strain evidence="2 3">FIN</strain>
    </source>
</reference>
<protein>
    <submittedName>
        <fullName evidence="2">Uncharacterized protein</fullName>
    </submittedName>
</protein>
<keyword evidence="1" id="KW-0812">Transmembrane</keyword>
<sequence length="87" mass="8637">MPGSIGNSITGIIGAGLMIAGVIATGGLGLGLIAAGLAVQTAGSLLFQQKPPDPARDQAERKQILRSASASEVVIMGKTVCSGLLFC</sequence>
<dbReference type="Proteomes" id="UP000295134">
    <property type="component" value="Chromosome"/>
</dbReference>
<gene>
    <name evidence="2" type="ORF">ArsFIN_33790</name>
</gene>
<feature type="transmembrane region" description="Helical" evidence="1">
    <location>
        <begin position="12"/>
        <end position="39"/>
    </location>
</feature>
<proteinExistence type="predicted"/>
<organism evidence="2 3">
    <name type="scientific">Arsenophonus nasoniae</name>
    <name type="common">son-killer infecting Nasonia vitripennis</name>
    <dbReference type="NCBI Taxonomy" id="638"/>
    <lineage>
        <taxon>Bacteria</taxon>
        <taxon>Pseudomonadati</taxon>
        <taxon>Pseudomonadota</taxon>
        <taxon>Gammaproteobacteria</taxon>
        <taxon>Enterobacterales</taxon>
        <taxon>Morganellaceae</taxon>
        <taxon>Arsenophonus</taxon>
    </lineage>
</organism>
<dbReference type="AlphaFoldDB" id="A0A4V1BX83"/>